<dbReference type="Proteomes" id="UP000395019">
    <property type="component" value="Segment"/>
</dbReference>
<sequence>MADNVHNFIRVTIPEHMLGDGEVQARVDEVTKIAGGVSMTPSRGEWFDDKGERHVDQNVVMQWNFKAGKRHLMTVATGRVVNAMFFHGEKAVFRERWFNDEVYRASILYAPTHTT</sequence>
<keyword evidence="2" id="KW-1185">Reference proteome</keyword>
<proteinExistence type="predicted"/>
<protein>
    <submittedName>
        <fullName evidence="1">Uncharacterized protein</fullName>
    </submittedName>
</protein>
<evidence type="ECO:0000313" key="2">
    <source>
        <dbReference type="Proteomes" id="UP000395019"/>
    </source>
</evidence>
<name>A0A5Q2UAG1_9CAUD</name>
<accession>A0A5Q2UAG1</accession>
<dbReference type="EMBL" id="MN478375">
    <property type="protein sequence ID" value="QGH45042.1"/>
    <property type="molecule type" value="Genomic_DNA"/>
</dbReference>
<evidence type="ECO:0000313" key="1">
    <source>
        <dbReference type="EMBL" id="QGH45042.1"/>
    </source>
</evidence>
<organism evidence="1 2">
    <name type="scientific">Bacteriophage Titan-X</name>
    <dbReference type="NCBI Taxonomy" id="2662140"/>
    <lineage>
        <taxon>Viruses</taxon>
        <taxon>Duplodnaviria</taxon>
        <taxon>Heunggongvirae</taxon>
        <taxon>Uroviricota</taxon>
        <taxon>Caudoviricetes</taxon>
        <taxon>Autographivirales</taxon>
        <taxon>Autonotataviridae</taxon>
        <taxon>Gujervirinae</taxon>
        <taxon>Pradovirus</taxon>
        <taxon>Pradovirus titanX</taxon>
    </lineage>
</organism>
<reference evidence="1 2" key="1">
    <citation type="submission" date="2019-09" db="EMBL/GenBank/DDBJ databases">
        <title>Phages that infect the bacterial plant pathogen.</title>
        <authorList>
            <person name="Lightbourn L."/>
            <person name="Amarillas L."/>
            <person name="Estrada M."/>
            <person name="Leon R."/>
            <person name="Leon J."/>
        </authorList>
    </citation>
    <scope>NUCLEOTIDE SEQUENCE [LARGE SCALE GENOMIC DNA]</scope>
</reference>